<accession>A0A9J6FR33</accession>
<dbReference type="EMBL" id="JABSTR010000002">
    <property type="protein sequence ID" value="KAH9364721.1"/>
    <property type="molecule type" value="Genomic_DNA"/>
</dbReference>
<name>A0A9J6FR33_HAELO</name>
<dbReference type="AlphaFoldDB" id="A0A9J6FR33"/>
<gene>
    <name evidence="1" type="ORF">HPB48_000554</name>
</gene>
<evidence type="ECO:0000313" key="1">
    <source>
        <dbReference type="EMBL" id="KAH9364721.1"/>
    </source>
</evidence>
<comment type="caution">
    <text evidence="1">The sequence shown here is derived from an EMBL/GenBank/DDBJ whole genome shotgun (WGS) entry which is preliminary data.</text>
</comment>
<dbReference type="OrthoDB" id="10517927at2759"/>
<evidence type="ECO:0000313" key="2">
    <source>
        <dbReference type="Proteomes" id="UP000821853"/>
    </source>
</evidence>
<sequence>MGVYLETYRARIGSFGRKSLCNPEGKSQADVACLLSRVCPRGSLVVLLFCLAQLLVCCGDVETNPGPDKLDMIISALKDAATSRDAFQKEISSKVRDISTGTIDLKKRLSKVEESLVALSKNGDSITTVGGSVNEIKTDILALSRWQDSQTGLLNVVDDMNNRMRRKKLNLQGAASGRKGKF</sequence>
<organism evidence="1 2">
    <name type="scientific">Haemaphysalis longicornis</name>
    <name type="common">Bush tick</name>
    <dbReference type="NCBI Taxonomy" id="44386"/>
    <lineage>
        <taxon>Eukaryota</taxon>
        <taxon>Metazoa</taxon>
        <taxon>Ecdysozoa</taxon>
        <taxon>Arthropoda</taxon>
        <taxon>Chelicerata</taxon>
        <taxon>Arachnida</taxon>
        <taxon>Acari</taxon>
        <taxon>Parasitiformes</taxon>
        <taxon>Ixodida</taxon>
        <taxon>Ixodoidea</taxon>
        <taxon>Ixodidae</taxon>
        <taxon>Haemaphysalinae</taxon>
        <taxon>Haemaphysalis</taxon>
    </lineage>
</organism>
<keyword evidence="2" id="KW-1185">Reference proteome</keyword>
<proteinExistence type="predicted"/>
<reference evidence="1 2" key="1">
    <citation type="journal article" date="2020" name="Cell">
        <title>Large-Scale Comparative Analyses of Tick Genomes Elucidate Their Genetic Diversity and Vector Capacities.</title>
        <authorList>
            <consortium name="Tick Genome and Microbiome Consortium (TIGMIC)"/>
            <person name="Jia N."/>
            <person name="Wang J."/>
            <person name="Shi W."/>
            <person name="Du L."/>
            <person name="Sun Y."/>
            <person name="Zhan W."/>
            <person name="Jiang J.F."/>
            <person name="Wang Q."/>
            <person name="Zhang B."/>
            <person name="Ji P."/>
            <person name="Bell-Sakyi L."/>
            <person name="Cui X.M."/>
            <person name="Yuan T.T."/>
            <person name="Jiang B.G."/>
            <person name="Yang W.F."/>
            <person name="Lam T.T."/>
            <person name="Chang Q.C."/>
            <person name="Ding S.J."/>
            <person name="Wang X.J."/>
            <person name="Zhu J.G."/>
            <person name="Ruan X.D."/>
            <person name="Zhao L."/>
            <person name="Wei J.T."/>
            <person name="Ye R.Z."/>
            <person name="Que T.C."/>
            <person name="Du C.H."/>
            <person name="Zhou Y.H."/>
            <person name="Cheng J.X."/>
            <person name="Dai P.F."/>
            <person name="Guo W.B."/>
            <person name="Han X.H."/>
            <person name="Huang E.J."/>
            <person name="Li L.F."/>
            <person name="Wei W."/>
            <person name="Gao Y.C."/>
            <person name="Liu J.Z."/>
            <person name="Shao H.Z."/>
            <person name="Wang X."/>
            <person name="Wang C.C."/>
            <person name="Yang T.C."/>
            <person name="Huo Q.B."/>
            <person name="Li W."/>
            <person name="Chen H.Y."/>
            <person name="Chen S.E."/>
            <person name="Zhou L.G."/>
            <person name="Ni X.B."/>
            <person name="Tian J.H."/>
            <person name="Sheng Y."/>
            <person name="Liu T."/>
            <person name="Pan Y.S."/>
            <person name="Xia L.Y."/>
            <person name="Li J."/>
            <person name="Zhao F."/>
            <person name="Cao W.C."/>
        </authorList>
    </citation>
    <scope>NUCLEOTIDE SEQUENCE [LARGE SCALE GENOMIC DNA]</scope>
    <source>
        <strain evidence="1">HaeL-2018</strain>
    </source>
</reference>
<dbReference type="VEuPathDB" id="VectorBase:HLOH_052449"/>
<dbReference type="Proteomes" id="UP000821853">
    <property type="component" value="Chromosome 10"/>
</dbReference>
<protein>
    <submittedName>
        <fullName evidence="1">Uncharacterized protein</fullName>
    </submittedName>
</protein>